<feature type="binding site" evidence="5">
    <location>
        <position position="118"/>
    </location>
    <ligand>
        <name>ATP</name>
        <dbReference type="ChEBI" id="CHEBI:30616"/>
    </ligand>
</feature>
<dbReference type="CDD" id="cd14014">
    <property type="entry name" value="STKc_PknB_like"/>
    <property type="match status" value="1"/>
</dbReference>
<dbReference type="InterPro" id="IPR049052">
    <property type="entry name" value="nSTAND1"/>
</dbReference>
<dbReference type="OrthoDB" id="9768004at2"/>
<dbReference type="KEGG" id="mbd:MEBOL_003141"/>
<dbReference type="SUPFAM" id="SSF56436">
    <property type="entry name" value="C-type lectin-like"/>
    <property type="match status" value="1"/>
</dbReference>
<evidence type="ECO:0000259" key="7">
    <source>
        <dbReference type="PROSITE" id="PS50011"/>
    </source>
</evidence>
<dbReference type="Gene3D" id="3.30.200.20">
    <property type="entry name" value="Phosphorylase Kinase, domain 1"/>
    <property type="match status" value="1"/>
</dbReference>
<proteinExistence type="predicted"/>
<dbReference type="PANTHER" id="PTHR43289:SF34">
    <property type="entry name" value="SERINE_THREONINE-PROTEIN KINASE YBDM-RELATED"/>
    <property type="match status" value="1"/>
</dbReference>
<dbReference type="SUPFAM" id="SSF56112">
    <property type="entry name" value="Protein kinase-like (PK-like)"/>
    <property type="match status" value="1"/>
</dbReference>
<dbReference type="SUPFAM" id="SSF52540">
    <property type="entry name" value="P-loop containing nucleoside triphosphate hydrolases"/>
    <property type="match status" value="1"/>
</dbReference>
<keyword evidence="4 5" id="KW-0067">ATP-binding</keyword>
<dbReference type="PROSITE" id="PS00108">
    <property type="entry name" value="PROTEIN_KINASE_ST"/>
    <property type="match status" value="1"/>
</dbReference>
<evidence type="ECO:0000256" key="1">
    <source>
        <dbReference type="ARBA" id="ARBA00022679"/>
    </source>
</evidence>
<dbReference type="PROSITE" id="PS50011">
    <property type="entry name" value="PROTEIN_KINASE_DOM"/>
    <property type="match status" value="1"/>
</dbReference>
<dbReference type="Gene3D" id="1.10.510.10">
    <property type="entry name" value="Transferase(Phosphotransferase) domain 1"/>
    <property type="match status" value="1"/>
</dbReference>
<dbReference type="InterPro" id="IPR000719">
    <property type="entry name" value="Prot_kinase_dom"/>
</dbReference>
<keyword evidence="2 5" id="KW-0547">Nucleotide-binding</keyword>
<dbReference type="PROSITE" id="PS00675">
    <property type="entry name" value="SIGMA54_INTERACT_1"/>
    <property type="match status" value="1"/>
</dbReference>
<dbReference type="Gene3D" id="3.40.50.300">
    <property type="entry name" value="P-loop containing nucleotide triphosphate hydrolases"/>
    <property type="match status" value="1"/>
</dbReference>
<dbReference type="InterPro" id="IPR016187">
    <property type="entry name" value="CTDL_fold"/>
</dbReference>
<dbReference type="InterPro" id="IPR011009">
    <property type="entry name" value="Kinase-like_dom_sf"/>
</dbReference>
<dbReference type="GO" id="GO:0004674">
    <property type="term" value="F:protein serine/threonine kinase activity"/>
    <property type="evidence" value="ECO:0007669"/>
    <property type="project" value="TreeGrafter"/>
</dbReference>
<evidence type="ECO:0000313" key="10">
    <source>
        <dbReference type="Proteomes" id="UP000217289"/>
    </source>
</evidence>
<protein>
    <submittedName>
        <fullName evidence="9">Protein kinase</fullName>
    </submittedName>
</protein>
<dbReference type="InterPro" id="IPR008271">
    <property type="entry name" value="Ser/Thr_kinase_AS"/>
</dbReference>
<dbReference type="Proteomes" id="UP000217289">
    <property type="component" value="Chromosome"/>
</dbReference>
<evidence type="ECO:0000256" key="5">
    <source>
        <dbReference type="PROSITE-ProRule" id="PRU10141"/>
    </source>
</evidence>
<dbReference type="PROSITE" id="PS00107">
    <property type="entry name" value="PROTEIN_KINASE_ATP"/>
    <property type="match status" value="1"/>
</dbReference>
<gene>
    <name evidence="9" type="ORF">MEBOL_003141</name>
</gene>
<dbReference type="EMBL" id="CP022163">
    <property type="protein sequence ID" value="ATB29686.1"/>
    <property type="molecule type" value="Genomic_DNA"/>
</dbReference>
<organism evidence="9 10">
    <name type="scientific">Melittangium boletus DSM 14713</name>
    <dbReference type="NCBI Taxonomy" id="1294270"/>
    <lineage>
        <taxon>Bacteria</taxon>
        <taxon>Pseudomonadati</taxon>
        <taxon>Myxococcota</taxon>
        <taxon>Myxococcia</taxon>
        <taxon>Myxococcales</taxon>
        <taxon>Cystobacterineae</taxon>
        <taxon>Archangiaceae</taxon>
        <taxon>Melittangium</taxon>
    </lineage>
</organism>
<keyword evidence="3 9" id="KW-0418">Kinase</keyword>
<accession>A0A250IFI4</accession>
<evidence type="ECO:0000313" key="9">
    <source>
        <dbReference type="EMBL" id="ATB29686.1"/>
    </source>
</evidence>
<dbReference type="Pfam" id="PF20703">
    <property type="entry name" value="nSTAND1"/>
    <property type="match status" value="1"/>
</dbReference>
<dbReference type="InterPro" id="IPR005532">
    <property type="entry name" value="SUMF_dom"/>
</dbReference>
<feature type="region of interest" description="Disordered" evidence="6">
    <location>
        <begin position="834"/>
        <end position="857"/>
    </location>
</feature>
<dbReference type="Pfam" id="PF00069">
    <property type="entry name" value="Pkinase"/>
    <property type="match status" value="1"/>
</dbReference>
<evidence type="ECO:0000259" key="8">
    <source>
        <dbReference type="PROSITE" id="PS50837"/>
    </source>
</evidence>
<dbReference type="RefSeq" id="WP_095978226.1">
    <property type="nucleotide sequence ID" value="NZ_CP022163.1"/>
</dbReference>
<feature type="domain" description="Protein kinase" evidence="7">
    <location>
        <begin position="89"/>
        <end position="339"/>
    </location>
</feature>
<dbReference type="InterPro" id="IPR007111">
    <property type="entry name" value="NACHT_NTPase"/>
</dbReference>
<dbReference type="InterPro" id="IPR042095">
    <property type="entry name" value="SUMF_sf"/>
</dbReference>
<reference evidence="9 10" key="1">
    <citation type="submission" date="2017-06" db="EMBL/GenBank/DDBJ databases">
        <authorList>
            <person name="Kim H.J."/>
            <person name="Triplett B.A."/>
        </authorList>
    </citation>
    <scope>NUCLEOTIDE SEQUENCE [LARGE SCALE GENOMIC DNA]</scope>
    <source>
        <strain evidence="9 10">DSM 14713</strain>
    </source>
</reference>
<dbReference type="Gene3D" id="3.90.1580.10">
    <property type="entry name" value="paralog of FGE (formylglycine-generating enzyme)"/>
    <property type="match status" value="1"/>
</dbReference>
<dbReference type="Pfam" id="PF03781">
    <property type="entry name" value="FGE-sulfatase"/>
    <property type="match status" value="1"/>
</dbReference>
<dbReference type="SMART" id="SM00220">
    <property type="entry name" value="S_TKc"/>
    <property type="match status" value="1"/>
</dbReference>
<evidence type="ECO:0000256" key="4">
    <source>
        <dbReference type="ARBA" id="ARBA00022840"/>
    </source>
</evidence>
<dbReference type="PANTHER" id="PTHR43289">
    <property type="entry name" value="MITOGEN-ACTIVATED PROTEIN KINASE KINASE KINASE 20-RELATED"/>
    <property type="match status" value="1"/>
</dbReference>
<dbReference type="InterPro" id="IPR025662">
    <property type="entry name" value="Sigma_54_int_dom_ATP-bd_1"/>
</dbReference>
<evidence type="ECO:0000256" key="2">
    <source>
        <dbReference type="ARBA" id="ARBA00022741"/>
    </source>
</evidence>
<sequence>MSHQDNDEFHLTDELLAKLIDGRLSPQELDRVHHHAARCSPCYGLLVTVVQGGINDGGIAESTASQRTPEAEPALSPDEWAPPATFDEFRLVRPLGRGAMGVVYLAHDESLDRQVAVKFIAASQPDSRIRARFLTEARAVARLQHPNVVTLFRAGEVDGHPYLVSEYLEGKTLAQLDCPLPWRRTMDIGAGLARGLTAAHQQGVLHRDLKPSNILLTSSSEVKLLDFGLAEFLDTGTNARPAGARSIAGTLRYMAPEALRGDATPLGDIYALGLILHELCTGDTLQKEHTQQPLTERVPGIDVDFAAIIERCIQTEPEKRFASAEALRDALDRLGAPYLPRLSGNPYRGLAPFEAEHRASYFGRDDDVHAVLERLRRQPLVLIAGDSGVGKSSLCRAGLLPLVARGEMDGRRTFTCLTLEPGRRPLAALAAALSPVLGMTEAELGAKLEQTPEHLGQLLRSTHAEGRGLLIFVDQLEELLTLSEPGAAACFARFLGELALPTAGVRVLLTVRGDFLTRLGTLPGLGDEIERALYVLRPMRTEQVRDAIVGPARVRKVTFESEAMVQLLIDDTEKGAGSLPLLQFTLAELWERRDPQRGHIIRATLDAMGGVAGALSRHGDAVLARLTPAQREAAHHLLARLVTPEGTRRERSEEELVGINPDARVALQALVEARLLHARTATSSGTHYEIAHESIITRWTTLRDWLDEDAGRRALIHRVELASTEWTHMNRAEEWLWRGRQLDQARVLDDKELNAPERAFLHSSRSAEARQKRRRILGGVLGVIGLIALYGGWRLHEWLDVRSIAREQTTAAMATLQKEAPGMARKQALTLFDKREHSPKKEQRTPEEQQQIVREEQQQRARAERHWKEAFEKFNRTASALDQAILALDGVLERVPGHADARRHRLELLAERILLAELFHQPHETVRQRFEVLSATDSSWRGWLQVPARLDVTTHRPGVAIEVLRYEEDSEGRMSLVPTPVPFEITPLDGVWLPPGSYHLRIQPPGPVATMEYPVVLERGGRTLIDVQLPMPVPEGVVYIPPGCSFIGSPAPEDIRQFMKSAPIHKRCLWEGYFIGRDEVTLGDWVTYLDTLDASHPDRQLLTREREIANGTISLREGQSGAWTLVLQPMGGDGFRPALDSNGRIENVVRKQLEEQARAKGESPLRNYHASQEWRRLPLSGVSAQELLSDSGYLKWLNDTGRMRGARLCDEFEWARAARGADTRKYPHGNSFHEDDANIDVSYHRTAGAYGPDEVGSHPASNSPFGVRDMAGNVYEITAAWTHDMGESDTILMGGASYYGTEAIEVANRQANTDDAGDALVGVRLCAPAPKP</sequence>
<keyword evidence="1" id="KW-0808">Transferase</keyword>
<feature type="domain" description="NACHT" evidence="8">
    <location>
        <begin position="379"/>
        <end position="512"/>
    </location>
</feature>
<dbReference type="GO" id="GO:0005524">
    <property type="term" value="F:ATP binding"/>
    <property type="evidence" value="ECO:0007669"/>
    <property type="project" value="UniProtKB-UniRule"/>
</dbReference>
<evidence type="ECO:0000256" key="6">
    <source>
        <dbReference type="SAM" id="MobiDB-lite"/>
    </source>
</evidence>
<dbReference type="InterPro" id="IPR017441">
    <property type="entry name" value="Protein_kinase_ATP_BS"/>
</dbReference>
<name>A0A250IFI4_9BACT</name>
<keyword evidence="10" id="KW-1185">Reference proteome</keyword>
<evidence type="ECO:0000256" key="3">
    <source>
        <dbReference type="ARBA" id="ARBA00022777"/>
    </source>
</evidence>
<dbReference type="InterPro" id="IPR027417">
    <property type="entry name" value="P-loop_NTPase"/>
</dbReference>
<dbReference type="PROSITE" id="PS50837">
    <property type="entry name" value="NACHT"/>
    <property type="match status" value="1"/>
</dbReference>